<dbReference type="EnsemblPlants" id="AVESA.00010b.r2.4AG0652350.1">
    <property type="protein sequence ID" value="AVESA.00010b.r2.4AG0652350.1.CDS"/>
    <property type="gene ID" value="AVESA.00010b.r2.4AG0652350"/>
</dbReference>
<protein>
    <submittedName>
        <fullName evidence="1">Uncharacterized protein</fullName>
    </submittedName>
</protein>
<dbReference type="Proteomes" id="UP001732700">
    <property type="component" value="Chromosome 4A"/>
</dbReference>
<reference evidence="1" key="2">
    <citation type="submission" date="2025-09" db="UniProtKB">
        <authorList>
            <consortium name="EnsemblPlants"/>
        </authorList>
    </citation>
    <scope>IDENTIFICATION</scope>
</reference>
<keyword evidence="2" id="KW-1185">Reference proteome</keyword>
<proteinExistence type="predicted"/>
<sequence>MWRLHTDPLRPWRRLDMQFTKHEREIFFASIAMVVSEGTTSLFWVNRWVDGKSIGEIAPDLLALIPRHFRKVRTVQQAVTDRSWISDISGAISPSRAVAVRATVEQAAGHASGRCARQAGLAVDDRWTVFIQVLLLSPLPGVYCLRFLEVDLEILGAAQGEVLHLARLSGQMLDRIWLYWTRSCCLYILREKWSKSNWRVTHICFWPLRLLFLSLVCYHVWSLNTSFFYFEGCTY</sequence>
<evidence type="ECO:0000313" key="2">
    <source>
        <dbReference type="Proteomes" id="UP001732700"/>
    </source>
</evidence>
<evidence type="ECO:0000313" key="1">
    <source>
        <dbReference type="EnsemblPlants" id="AVESA.00010b.r2.4AG0652350.1.CDS"/>
    </source>
</evidence>
<accession>A0ACD5WLP6</accession>
<organism evidence="1 2">
    <name type="scientific">Avena sativa</name>
    <name type="common">Oat</name>
    <dbReference type="NCBI Taxonomy" id="4498"/>
    <lineage>
        <taxon>Eukaryota</taxon>
        <taxon>Viridiplantae</taxon>
        <taxon>Streptophyta</taxon>
        <taxon>Embryophyta</taxon>
        <taxon>Tracheophyta</taxon>
        <taxon>Spermatophyta</taxon>
        <taxon>Magnoliopsida</taxon>
        <taxon>Liliopsida</taxon>
        <taxon>Poales</taxon>
        <taxon>Poaceae</taxon>
        <taxon>BOP clade</taxon>
        <taxon>Pooideae</taxon>
        <taxon>Poodae</taxon>
        <taxon>Poeae</taxon>
        <taxon>Poeae Chloroplast Group 1 (Aveneae type)</taxon>
        <taxon>Aveninae</taxon>
        <taxon>Avena</taxon>
    </lineage>
</organism>
<reference evidence="1" key="1">
    <citation type="submission" date="2021-05" db="EMBL/GenBank/DDBJ databases">
        <authorList>
            <person name="Scholz U."/>
            <person name="Mascher M."/>
            <person name="Fiebig A."/>
        </authorList>
    </citation>
    <scope>NUCLEOTIDE SEQUENCE [LARGE SCALE GENOMIC DNA]</scope>
</reference>
<name>A0ACD5WLP6_AVESA</name>